<evidence type="ECO:0000313" key="4">
    <source>
        <dbReference type="Proteomes" id="UP000249819"/>
    </source>
</evidence>
<dbReference type="EMBL" id="QLMA01000009">
    <property type="protein sequence ID" value="RAJ75607.1"/>
    <property type="molecule type" value="Genomic_DNA"/>
</dbReference>
<organism evidence="3 4">
    <name type="scientific">Chitinophaga dinghuensis</name>
    <dbReference type="NCBI Taxonomy" id="1539050"/>
    <lineage>
        <taxon>Bacteria</taxon>
        <taxon>Pseudomonadati</taxon>
        <taxon>Bacteroidota</taxon>
        <taxon>Chitinophagia</taxon>
        <taxon>Chitinophagales</taxon>
        <taxon>Chitinophagaceae</taxon>
        <taxon>Chitinophaga</taxon>
    </lineage>
</organism>
<proteinExistence type="predicted"/>
<keyword evidence="1" id="KW-0472">Membrane</keyword>
<dbReference type="Proteomes" id="UP000249819">
    <property type="component" value="Unassembled WGS sequence"/>
</dbReference>
<dbReference type="InterPro" id="IPR025588">
    <property type="entry name" value="YcxB-like_C"/>
</dbReference>
<keyword evidence="1" id="KW-0812">Transmembrane</keyword>
<dbReference type="Pfam" id="PF14317">
    <property type="entry name" value="YcxB"/>
    <property type="match status" value="1"/>
</dbReference>
<name>A0A327VQF1_9BACT</name>
<comment type="caution">
    <text evidence="3">The sequence shown here is derived from an EMBL/GenBank/DDBJ whole genome shotgun (WGS) entry which is preliminary data.</text>
</comment>
<evidence type="ECO:0000259" key="2">
    <source>
        <dbReference type="Pfam" id="PF14317"/>
    </source>
</evidence>
<dbReference type="RefSeq" id="WP_111594760.1">
    <property type="nucleotide sequence ID" value="NZ_QLMA01000009.1"/>
</dbReference>
<evidence type="ECO:0000256" key="1">
    <source>
        <dbReference type="SAM" id="Phobius"/>
    </source>
</evidence>
<dbReference type="AlphaFoldDB" id="A0A327VQF1"/>
<gene>
    <name evidence="3" type="ORF">CLV59_109221</name>
</gene>
<keyword evidence="4" id="KW-1185">Reference proteome</keyword>
<feature type="transmembrane region" description="Helical" evidence="1">
    <location>
        <begin position="52"/>
        <end position="72"/>
    </location>
</feature>
<reference evidence="3 4" key="1">
    <citation type="submission" date="2018-06" db="EMBL/GenBank/DDBJ databases">
        <title>Genomic Encyclopedia of Archaeal and Bacterial Type Strains, Phase II (KMG-II): from individual species to whole genera.</title>
        <authorList>
            <person name="Goeker M."/>
        </authorList>
    </citation>
    <scope>NUCLEOTIDE SEQUENCE [LARGE SCALE GENOMIC DNA]</scope>
    <source>
        <strain evidence="3 4">DSM 29821</strain>
    </source>
</reference>
<dbReference type="OrthoDB" id="663382at2"/>
<accession>A0A327VQF1</accession>
<keyword evidence="1" id="KW-1133">Transmembrane helix</keyword>
<feature type="transmembrane region" description="Helical" evidence="1">
    <location>
        <begin position="28"/>
        <end position="46"/>
    </location>
</feature>
<feature type="domain" description="YcxB-like C-terminal" evidence="2">
    <location>
        <begin position="91"/>
        <end position="149"/>
    </location>
</feature>
<protein>
    <submittedName>
        <fullName evidence="3">YcxB-like protein</fullName>
    </submittedName>
</protein>
<sequence>MHVEFNYNKGEVLSALRYHFMHRGEIKVFRNTIIIFLLATFAGYVFHLVTIGALTGITVMILALVWMFWYLLPWSIYTRAATFKDEIRLKFKDEGLLISTGSSYHERTISWSKFSRVVETKEFIYLYRDKKSFFLIPASAFASEEAYQDCVKLLKEKIA</sequence>
<evidence type="ECO:0000313" key="3">
    <source>
        <dbReference type="EMBL" id="RAJ75607.1"/>
    </source>
</evidence>